<accession>F0SR86</accession>
<dbReference type="STRING" id="756272.Plabr_4766"/>
<keyword evidence="3" id="KW-1185">Reference proteome</keyword>
<gene>
    <name evidence="2" type="ordered locus">Plabr_4766</name>
</gene>
<reference evidence="3" key="1">
    <citation type="submission" date="2011-02" db="EMBL/GenBank/DDBJ databases">
        <title>The complete genome of Planctomyces brasiliensis DSM 5305.</title>
        <authorList>
            <person name="Lucas S."/>
            <person name="Copeland A."/>
            <person name="Lapidus A."/>
            <person name="Bruce D."/>
            <person name="Goodwin L."/>
            <person name="Pitluck S."/>
            <person name="Kyrpides N."/>
            <person name="Mavromatis K."/>
            <person name="Pagani I."/>
            <person name="Ivanova N."/>
            <person name="Ovchinnikova G."/>
            <person name="Lu M."/>
            <person name="Detter J.C."/>
            <person name="Han C."/>
            <person name="Land M."/>
            <person name="Hauser L."/>
            <person name="Markowitz V."/>
            <person name="Cheng J.-F."/>
            <person name="Hugenholtz P."/>
            <person name="Woyke T."/>
            <person name="Wu D."/>
            <person name="Tindall B."/>
            <person name="Pomrenke H.G."/>
            <person name="Brambilla E."/>
            <person name="Klenk H.-P."/>
            <person name="Eisen J.A."/>
        </authorList>
    </citation>
    <scope>NUCLEOTIDE SEQUENCE [LARGE SCALE GENOMIC DNA]</scope>
    <source>
        <strain evidence="3">ATCC 49424 / DSM 5305 / JCM 21570 / NBRC 103401 / IFAM 1448</strain>
    </source>
</reference>
<name>F0SR86_RUBBR</name>
<dbReference type="KEGG" id="pbs:Plabr_4766"/>
<feature type="signal peptide" evidence="1">
    <location>
        <begin position="1"/>
        <end position="20"/>
    </location>
</feature>
<feature type="chain" id="PRO_5003257245" evidence="1">
    <location>
        <begin position="21"/>
        <end position="168"/>
    </location>
</feature>
<keyword evidence="1" id="KW-0732">Signal</keyword>
<dbReference type="AlphaFoldDB" id="F0SR86"/>
<evidence type="ECO:0000313" key="3">
    <source>
        <dbReference type="Proteomes" id="UP000006860"/>
    </source>
</evidence>
<dbReference type="OrthoDB" id="282802at2"/>
<evidence type="ECO:0000256" key="1">
    <source>
        <dbReference type="SAM" id="SignalP"/>
    </source>
</evidence>
<dbReference type="RefSeq" id="WP_013631041.1">
    <property type="nucleotide sequence ID" value="NC_015174.1"/>
</dbReference>
<evidence type="ECO:0000313" key="2">
    <source>
        <dbReference type="EMBL" id="ADY62337.1"/>
    </source>
</evidence>
<organism evidence="2 3">
    <name type="scientific">Rubinisphaera brasiliensis (strain ATCC 49424 / DSM 5305 / JCM 21570 / IAM 15109 / NBRC 103401 / IFAM 1448)</name>
    <name type="common">Planctomyces brasiliensis</name>
    <dbReference type="NCBI Taxonomy" id="756272"/>
    <lineage>
        <taxon>Bacteria</taxon>
        <taxon>Pseudomonadati</taxon>
        <taxon>Planctomycetota</taxon>
        <taxon>Planctomycetia</taxon>
        <taxon>Planctomycetales</taxon>
        <taxon>Planctomycetaceae</taxon>
        <taxon>Rubinisphaera</taxon>
    </lineage>
</organism>
<dbReference type="Proteomes" id="UP000006860">
    <property type="component" value="Chromosome"/>
</dbReference>
<proteinExistence type="predicted"/>
<sequence>MKWIQIGMAGVVLTGFLATAAATEPNVAVVDCHNADVKTIIASKKAIRVEIHSRTGIGRATLRRSGCQWPESLTLRLHLRGLESLQLTSDEHQIRVEAICDRAGEVQLLVEDKAGNALPATSPLRPNVTRYDSAGNANPIGYFDVLVPAPLLASNQGRLEIRWIDFFR</sequence>
<dbReference type="eggNOG" id="ENOG5033IEH">
    <property type="taxonomic scope" value="Bacteria"/>
</dbReference>
<protein>
    <submittedName>
        <fullName evidence="2">Uncharacterized protein</fullName>
    </submittedName>
</protein>
<dbReference type="EMBL" id="CP002546">
    <property type="protein sequence ID" value="ADY62337.1"/>
    <property type="molecule type" value="Genomic_DNA"/>
</dbReference>
<dbReference type="HOGENOM" id="CLU_1640520_0_0_0"/>